<name>R6UAG5_9BACT</name>
<keyword evidence="1" id="KW-0472">Membrane</keyword>
<dbReference type="EMBL" id="CBFW010000417">
    <property type="protein sequence ID" value="CDC77066.1"/>
    <property type="molecule type" value="Genomic_DNA"/>
</dbReference>
<dbReference type="Pfam" id="PF14286">
    <property type="entry name" value="DHHW"/>
    <property type="match status" value="1"/>
</dbReference>
<dbReference type="InterPro" id="IPR025945">
    <property type="entry name" value="DHHW"/>
</dbReference>
<evidence type="ECO:0008006" key="4">
    <source>
        <dbReference type="Google" id="ProtNLM"/>
    </source>
</evidence>
<dbReference type="STRING" id="1263015.BN580_00275"/>
<accession>R6UAG5</accession>
<dbReference type="Proteomes" id="UP000017938">
    <property type="component" value="Unassembled WGS sequence"/>
</dbReference>
<feature type="transmembrane region" description="Helical" evidence="1">
    <location>
        <begin position="7"/>
        <end position="26"/>
    </location>
</feature>
<evidence type="ECO:0000256" key="1">
    <source>
        <dbReference type="SAM" id="Phobius"/>
    </source>
</evidence>
<dbReference type="AlphaFoldDB" id="R6UAG5"/>
<comment type="caution">
    <text evidence="2">The sequence shown here is derived from an EMBL/GenBank/DDBJ whole genome shotgun (WGS) entry which is preliminary data.</text>
</comment>
<gene>
    <name evidence="2" type="ORF">BN580_00275</name>
</gene>
<proteinExistence type="predicted"/>
<keyword evidence="1" id="KW-1133">Transmembrane helix</keyword>
<evidence type="ECO:0000313" key="2">
    <source>
        <dbReference type="EMBL" id="CDC77066.1"/>
    </source>
</evidence>
<sequence>MKKFQQILTLVLSLGFIAAFFAWFLISPDADESTVERRHLAKCPTLSFSSVANGSFMSGFEKYMLDQFPLRNGFRSLKAAVNAKVFMKKDNNGLYSVGEHLSKLDFPTDGGSVDHAARRFRYVYDTYLRNAGTKTYLSVIPDKNAFIASQNGYPDKDYKALAERLRSGFPEAKYIDISGLLSADDFYYTDSHWRQERITKVADEIASQMGAERIGKCEIHDTGRRFYGVYYGQSALPHAPESLFYLDNAVIRGLKVYNAETSSDIPVYDLDAAAGRGPYEMFLGGARSIIRITNPNAAKERRLIVFRDSFGSSIAPLLAAGYSEITLVDIRYISPSSLGKLIDFTKADDALFLYSASVINNSETIK</sequence>
<evidence type="ECO:0000313" key="3">
    <source>
        <dbReference type="Proteomes" id="UP000017938"/>
    </source>
</evidence>
<keyword evidence="1" id="KW-0812">Transmembrane</keyword>
<reference evidence="2" key="1">
    <citation type="submission" date="2012-11" db="EMBL/GenBank/DDBJ databases">
        <title>Dependencies among metagenomic species, viruses, plasmids and units of genetic variation.</title>
        <authorList>
            <person name="Nielsen H.B."/>
            <person name="Almeida M."/>
            <person name="Juncker A.S."/>
            <person name="Rasmussen S."/>
            <person name="Li J."/>
            <person name="Sunagawa S."/>
            <person name="Plichta D."/>
            <person name="Gautier L."/>
            <person name="Le Chatelier E."/>
            <person name="Peletier E."/>
            <person name="Bonde I."/>
            <person name="Nielsen T."/>
            <person name="Manichanh C."/>
            <person name="Arumugam M."/>
            <person name="Batto J."/>
            <person name="Santos M.B.Q.D."/>
            <person name="Blom N."/>
            <person name="Borruel N."/>
            <person name="Burgdorf K.S."/>
            <person name="Boumezbeur F."/>
            <person name="Casellas F."/>
            <person name="Dore J."/>
            <person name="Guarner F."/>
            <person name="Hansen T."/>
            <person name="Hildebrand F."/>
            <person name="Kaas R.S."/>
            <person name="Kennedy S."/>
            <person name="Kristiansen K."/>
            <person name="Kultima J.R."/>
            <person name="Leonard P."/>
            <person name="Levenez F."/>
            <person name="Lund O."/>
            <person name="Moumen B."/>
            <person name="Le Paslier D."/>
            <person name="Pons N."/>
            <person name="Pedersen O."/>
            <person name="Prifti E."/>
            <person name="Qin J."/>
            <person name="Raes J."/>
            <person name="Tap J."/>
            <person name="Tims S."/>
            <person name="Ussery D.W."/>
            <person name="Yamada T."/>
            <person name="MetaHit consortium"/>
            <person name="Renault P."/>
            <person name="Sicheritz-Ponten T."/>
            <person name="Bork P."/>
            <person name="Wang J."/>
            <person name="Brunak S."/>
            <person name="Ehrlich S.D."/>
        </authorList>
    </citation>
    <scope>NUCLEOTIDE SEQUENCE [LARGE SCALE GENOMIC DNA]</scope>
</reference>
<protein>
    <recommendedName>
        <fullName evidence="4">AlgX/AlgJ SGNH hydrolase-like domain-containing protein</fullName>
    </recommendedName>
</protein>
<organism evidence="2 3">
    <name type="scientific">Candidatus Colimorpha enterica</name>
    <dbReference type="NCBI Taxonomy" id="3083063"/>
    <lineage>
        <taxon>Bacteria</taxon>
        <taxon>Pseudomonadati</taxon>
        <taxon>Bacteroidota</taxon>
        <taxon>Bacteroidia</taxon>
        <taxon>Bacteroidales</taxon>
        <taxon>Candidatus Colimorpha</taxon>
    </lineage>
</organism>